<dbReference type="Gene3D" id="3.40.50.2300">
    <property type="match status" value="1"/>
</dbReference>
<dbReference type="EMBL" id="JADAQX010001099">
    <property type="protein sequence ID" value="KAF8818141.1"/>
    <property type="molecule type" value="Genomic_DNA"/>
</dbReference>
<dbReference type="Pfam" id="PF02170">
    <property type="entry name" value="PAZ"/>
    <property type="match status" value="1"/>
</dbReference>
<keyword evidence="4" id="KW-1185">Reference proteome</keyword>
<dbReference type="SMART" id="SM00950">
    <property type="entry name" value="Piwi"/>
    <property type="match status" value="1"/>
</dbReference>
<evidence type="ECO:0000256" key="1">
    <source>
        <dbReference type="SAM" id="MobiDB-lite"/>
    </source>
</evidence>
<feature type="compositionally biased region" description="Polar residues" evidence="1">
    <location>
        <begin position="1"/>
        <end position="10"/>
    </location>
</feature>
<dbReference type="InterPro" id="IPR036085">
    <property type="entry name" value="PAZ_dom_sf"/>
</dbReference>
<dbReference type="InterPro" id="IPR003165">
    <property type="entry name" value="Piwi"/>
</dbReference>
<dbReference type="SUPFAM" id="SSF53098">
    <property type="entry name" value="Ribonuclease H-like"/>
    <property type="match status" value="1"/>
</dbReference>
<evidence type="ECO:0000313" key="4">
    <source>
        <dbReference type="Proteomes" id="UP000823046"/>
    </source>
</evidence>
<organism evidence="3 4">
    <name type="scientific">Cardiosporidium cionae</name>
    <dbReference type="NCBI Taxonomy" id="476202"/>
    <lineage>
        <taxon>Eukaryota</taxon>
        <taxon>Sar</taxon>
        <taxon>Alveolata</taxon>
        <taxon>Apicomplexa</taxon>
        <taxon>Aconoidasida</taxon>
        <taxon>Nephromycida</taxon>
        <taxon>Cardiosporidium</taxon>
    </lineage>
</organism>
<dbReference type="PROSITE" id="PS50822">
    <property type="entry name" value="PIWI"/>
    <property type="match status" value="1"/>
</dbReference>
<feature type="domain" description="Piwi" evidence="2">
    <location>
        <begin position="692"/>
        <end position="845"/>
    </location>
</feature>
<dbReference type="InterPro" id="IPR003100">
    <property type="entry name" value="PAZ_dom"/>
</dbReference>
<dbReference type="Proteomes" id="UP000823046">
    <property type="component" value="Unassembled WGS sequence"/>
</dbReference>
<name>A0ABQ7J4M8_9APIC</name>
<proteinExistence type="predicted"/>
<reference evidence="3 4" key="1">
    <citation type="journal article" date="2020" name="bioRxiv">
        <title>Metabolic contributions of an alphaproteobacterial endosymbiont in the apicomplexan Cardiosporidium cionae.</title>
        <authorList>
            <person name="Hunter E.S."/>
            <person name="Paight C.J."/>
            <person name="Lane C.E."/>
        </authorList>
    </citation>
    <scope>NUCLEOTIDE SEQUENCE [LARGE SCALE GENOMIC DNA]</scope>
    <source>
        <strain evidence="3">ESH_2018</strain>
    </source>
</reference>
<feature type="region of interest" description="Disordered" evidence="1">
    <location>
        <begin position="1"/>
        <end position="101"/>
    </location>
</feature>
<dbReference type="InterPro" id="IPR036397">
    <property type="entry name" value="RNaseH_sf"/>
</dbReference>
<sequence length="866" mass="96508">MNRSMTNRNFVESRGSGRGGDGYRGGRGGDGYRGGRGGDGYRGGRGGDGYRGGRGGDGYRGGRGGDGYRGGRGGDGYRGGRGGDGYRGGRGGGGGRGQAMPISAPPGPFEARCNLFTMTLNTKVAKSMKLYSHRVEMAYENNRFKKIIEEIKRHTMTRWLVEEGGDFYSLYDGDALFISTKKFTDVLECGRNISMNIQFTNEIPVHDQQGNYSAEWIQALQLFVNTAAGDLGWNQLMRSRFFYDDSASWKSHCFDDPFDLWYGCRQHIMQYIDSHGVRKMALSRDVVGMMGCKKMTLMDFIMQATGCSISTRFNTVKQAKAFLTTNINKINAIIAKKRINILTTHLGNTRRHKVKCLSEFLADDTATRFPYLGRDLTVYEYFKSKYELQGVKSYDLLVNVGSNMKPTYLPVCVCTVPAQVFRNNSIAESEILKQAMVLTPAQRIHQTTEMIQKISLNDATPLHIKTSKDWTIVKGEVLPPPSMKYSKAVAVESGASWNLRGVSFLKPKGAFRCGFIYISPAASIKEDFLRQCQRYGLRPQVADEISLSQNYRGFGTDAFYSSKELTQACQKLFGKGSIDLAVIFIPLKYPQVVKDKLKSITDAFFTSQCICVQSVEQNRSPDKYWGNVLLKVNVKLNGRNVCLNPDLTNPCYKVFRDVIGTDNSTLVIGGDVTGAIKQFVASRKKQGIQKPPNRVIYVRDGVSESQMGAILSEEIPYLRAALAENSNKNSPPKLFVIVAVKRQGKRFFAKTSDVSPPAGFCVLNDLIDIGPYSNFFLQPHSGRIGCLIAPRYFVLVNEFDLSKMESALLMNAFCYLWSRATGAISIPAPVKCADVFASRMRGTLRKKLKIYIYLFFINNISFYISV</sequence>
<evidence type="ECO:0000259" key="2">
    <source>
        <dbReference type="PROSITE" id="PS50822"/>
    </source>
</evidence>
<dbReference type="PANTHER" id="PTHR22891">
    <property type="entry name" value="EUKARYOTIC TRANSLATION INITIATION FACTOR 2C"/>
    <property type="match status" value="1"/>
</dbReference>
<dbReference type="InterPro" id="IPR012337">
    <property type="entry name" value="RNaseH-like_sf"/>
</dbReference>
<dbReference type="Pfam" id="PF02171">
    <property type="entry name" value="Piwi"/>
    <property type="match status" value="1"/>
</dbReference>
<accession>A0ABQ7J4M8</accession>
<feature type="compositionally biased region" description="Gly residues" evidence="1">
    <location>
        <begin position="16"/>
        <end position="97"/>
    </location>
</feature>
<gene>
    <name evidence="3" type="primary">AGO</name>
    <name evidence="3" type="ORF">IE077_002183</name>
</gene>
<evidence type="ECO:0000313" key="3">
    <source>
        <dbReference type="EMBL" id="KAF8818141.1"/>
    </source>
</evidence>
<dbReference type="Gene3D" id="3.30.420.10">
    <property type="entry name" value="Ribonuclease H-like superfamily/Ribonuclease H"/>
    <property type="match status" value="1"/>
</dbReference>
<dbReference type="SUPFAM" id="SSF101690">
    <property type="entry name" value="PAZ domain"/>
    <property type="match status" value="1"/>
</dbReference>
<comment type="caution">
    <text evidence="3">The sequence shown here is derived from an EMBL/GenBank/DDBJ whole genome shotgun (WGS) entry which is preliminary data.</text>
</comment>
<dbReference type="CDD" id="cd02846">
    <property type="entry name" value="PAZ_argonaute_like"/>
    <property type="match status" value="1"/>
</dbReference>
<protein>
    <submittedName>
        <fullName evidence="3">Argonaute AGO</fullName>
    </submittedName>
</protein>
<dbReference type="Gene3D" id="2.170.260.10">
    <property type="entry name" value="paz domain"/>
    <property type="match status" value="1"/>
</dbReference>